<name>A0A6N2LEK5_SALVM</name>
<proteinExistence type="predicted"/>
<organism evidence="1">
    <name type="scientific">Salix viminalis</name>
    <name type="common">Common osier</name>
    <name type="synonym">Basket willow</name>
    <dbReference type="NCBI Taxonomy" id="40686"/>
    <lineage>
        <taxon>Eukaryota</taxon>
        <taxon>Viridiplantae</taxon>
        <taxon>Streptophyta</taxon>
        <taxon>Embryophyta</taxon>
        <taxon>Tracheophyta</taxon>
        <taxon>Spermatophyta</taxon>
        <taxon>Magnoliopsida</taxon>
        <taxon>eudicotyledons</taxon>
        <taxon>Gunneridae</taxon>
        <taxon>Pentapetalae</taxon>
        <taxon>rosids</taxon>
        <taxon>fabids</taxon>
        <taxon>Malpighiales</taxon>
        <taxon>Salicaceae</taxon>
        <taxon>Saliceae</taxon>
        <taxon>Salix</taxon>
    </lineage>
</organism>
<reference evidence="1" key="1">
    <citation type="submission" date="2019-03" db="EMBL/GenBank/DDBJ databases">
        <authorList>
            <person name="Mank J."/>
            <person name="Almeida P."/>
        </authorList>
    </citation>
    <scope>NUCLEOTIDE SEQUENCE</scope>
    <source>
        <strain evidence="1">78183</strain>
    </source>
</reference>
<evidence type="ECO:0000313" key="1">
    <source>
        <dbReference type="EMBL" id="VFU38530.1"/>
    </source>
</evidence>
<accession>A0A6N2LEK5</accession>
<dbReference type="AlphaFoldDB" id="A0A6N2LEK5"/>
<gene>
    <name evidence="1" type="ORF">SVIM_LOCUS210935</name>
</gene>
<dbReference type="EMBL" id="CAADRP010001446">
    <property type="protein sequence ID" value="VFU38530.1"/>
    <property type="molecule type" value="Genomic_DNA"/>
</dbReference>
<protein>
    <submittedName>
        <fullName evidence="1">Uncharacterized protein</fullName>
    </submittedName>
</protein>
<sequence length="99" mass="10880">MNGPMKLIQGDKILDNTKLESGFKLVSNELIHTGKVFQTRKKSETIQIANMRKLVATSTSKPYPCSFAVVIPSPGWNFEFLLAGLGRISYNSPTCSLSS</sequence>